<sequence>MVMACVDLPKAADSSSVPIPPPLPSKSDGHQKKYRNDAAPEHTCVPTATRDMWDRLFNDGYKANVVIYTDNGGIVYAHANIIVMLSPLNPILILGTASSVIKGMLKQAKKHGKWYTISIRGVPHEAVRVFIRFLYSSCYKKEEMNEYIMHLLLLSHAYVVPQMKRVCEWHLEHGLLTTENVIDVFQLALLCDFPRLSVISHRMIMKHFKELYATEAWTAMKKSHPFLEKELRDSVFIEENARKERIRKRNEERIYSQLYEAMEALVHICRDGCKTIGPHDKDLKPNHATCHYEACKGLESLIRHFAGCKLRVPGGCVHCKRMWQLLELHSRVCADSDQCRVPLCGNFKEKMEKQSKKDEVRWKLLVKNVLGSKKIGASPFFLPVTSSSSTMS</sequence>
<dbReference type="Gene3D" id="1.25.40.420">
    <property type="match status" value="1"/>
</dbReference>
<dbReference type="SMART" id="SM00225">
    <property type="entry name" value="BTB"/>
    <property type="match status" value="1"/>
</dbReference>
<dbReference type="InterPro" id="IPR044513">
    <property type="entry name" value="BT1/2/3/4/5"/>
</dbReference>
<dbReference type="PANTHER" id="PTHR46287:SF11">
    <property type="entry name" value="BTB_POZ AND TAZ DOMAIN-CONTAINING PROTEIN 4"/>
    <property type="match status" value="1"/>
</dbReference>
<dbReference type="SUPFAM" id="SSF54695">
    <property type="entry name" value="POZ domain"/>
    <property type="match status" value="1"/>
</dbReference>
<evidence type="ECO:0000256" key="2">
    <source>
        <dbReference type="ARBA" id="ARBA00022723"/>
    </source>
</evidence>
<evidence type="ECO:0008006" key="11">
    <source>
        <dbReference type="Google" id="ProtNLM"/>
    </source>
</evidence>
<keyword evidence="4" id="KW-0833">Ubl conjugation pathway</keyword>
<reference evidence="9 10" key="1">
    <citation type="journal article" date="2020" name="BMC Genomics">
        <title>Intraspecific diversification of the crop wild relative Brassica cretica Lam. using demographic model selection.</title>
        <authorList>
            <person name="Kioukis A."/>
            <person name="Michalopoulou V.A."/>
            <person name="Briers L."/>
            <person name="Pirintsos S."/>
            <person name="Studholme D.J."/>
            <person name="Pavlidis P."/>
            <person name="Sarris P.F."/>
        </authorList>
    </citation>
    <scope>NUCLEOTIDE SEQUENCE [LARGE SCALE GENOMIC DNA]</scope>
    <source>
        <strain evidence="10">cv. PFS-1207/04</strain>
    </source>
</reference>
<dbReference type="InterPro" id="IPR000197">
    <property type="entry name" value="Znf_TAZ"/>
</dbReference>
<feature type="domain" description="TAZ-type" evidence="8">
    <location>
        <begin position="252"/>
        <end position="345"/>
    </location>
</feature>
<dbReference type="CDD" id="cd14733">
    <property type="entry name" value="BACK"/>
    <property type="match status" value="1"/>
</dbReference>
<evidence type="ECO:0000259" key="7">
    <source>
        <dbReference type="SMART" id="SM00225"/>
    </source>
</evidence>
<keyword evidence="3" id="KW-0863">Zinc-finger</keyword>
<evidence type="ECO:0000256" key="6">
    <source>
        <dbReference type="SAM" id="MobiDB-lite"/>
    </source>
</evidence>
<dbReference type="InterPro" id="IPR000210">
    <property type="entry name" value="BTB/POZ_dom"/>
</dbReference>
<feature type="compositionally biased region" description="Basic and acidic residues" evidence="6">
    <location>
        <begin position="27"/>
        <end position="38"/>
    </location>
</feature>
<dbReference type="Pfam" id="PF00651">
    <property type="entry name" value="BTB"/>
    <property type="match status" value="1"/>
</dbReference>
<accession>A0ABQ7C4D8</accession>
<name>A0ABQ7C4D8_BRACR</name>
<evidence type="ECO:0000256" key="3">
    <source>
        <dbReference type="ARBA" id="ARBA00022771"/>
    </source>
</evidence>
<dbReference type="InterPro" id="IPR011333">
    <property type="entry name" value="SKP1/BTB/POZ_sf"/>
</dbReference>
<feature type="region of interest" description="Disordered" evidence="6">
    <location>
        <begin position="12"/>
        <end position="38"/>
    </location>
</feature>
<dbReference type="Gene3D" id="3.30.710.10">
    <property type="entry name" value="Potassium Channel Kv1.1, Chain A"/>
    <property type="match status" value="1"/>
</dbReference>
<dbReference type="Proteomes" id="UP000266723">
    <property type="component" value="Unassembled WGS sequence"/>
</dbReference>
<dbReference type="SMART" id="SM00551">
    <property type="entry name" value="ZnF_TAZ"/>
    <property type="match status" value="1"/>
</dbReference>
<evidence type="ECO:0000256" key="5">
    <source>
        <dbReference type="ARBA" id="ARBA00022833"/>
    </source>
</evidence>
<dbReference type="Pfam" id="PF02135">
    <property type="entry name" value="zf-TAZ"/>
    <property type="match status" value="1"/>
</dbReference>
<evidence type="ECO:0000313" key="9">
    <source>
        <dbReference type="EMBL" id="KAF3547045.1"/>
    </source>
</evidence>
<proteinExistence type="predicted"/>
<keyword evidence="5" id="KW-0862">Zinc</keyword>
<evidence type="ECO:0000256" key="4">
    <source>
        <dbReference type="ARBA" id="ARBA00022786"/>
    </source>
</evidence>
<comment type="caution">
    <text evidence="9">The sequence shown here is derived from an EMBL/GenBank/DDBJ whole genome shotgun (WGS) entry which is preliminary data.</text>
</comment>
<gene>
    <name evidence="9" type="ORF">DY000_02005628</name>
</gene>
<evidence type="ECO:0000259" key="8">
    <source>
        <dbReference type="SMART" id="SM00551"/>
    </source>
</evidence>
<dbReference type="SUPFAM" id="SSF57933">
    <property type="entry name" value="TAZ domain"/>
    <property type="match status" value="1"/>
</dbReference>
<feature type="domain" description="BTB" evidence="7">
    <location>
        <begin position="63"/>
        <end position="175"/>
    </location>
</feature>
<dbReference type="PANTHER" id="PTHR46287">
    <property type="entry name" value="BTB/POZ AND TAZ DOMAIN-CONTAINING PROTEIN 3-RELATED"/>
    <property type="match status" value="1"/>
</dbReference>
<dbReference type="Gene3D" id="1.20.1020.10">
    <property type="entry name" value="TAZ domain"/>
    <property type="match status" value="1"/>
</dbReference>
<evidence type="ECO:0000256" key="1">
    <source>
        <dbReference type="ARBA" id="ARBA00004906"/>
    </source>
</evidence>
<dbReference type="InterPro" id="IPR035898">
    <property type="entry name" value="TAZ_dom_sf"/>
</dbReference>
<keyword evidence="10" id="KW-1185">Reference proteome</keyword>
<dbReference type="EMBL" id="QGKV02000832">
    <property type="protein sequence ID" value="KAF3547045.1"/>
    <property type="molecule type" value="Genomic_DNA"/>
</dbReference>
<protein>
    <recommendedName>
        <fullName evidence="11">BTB domain-containing protein</fullName>
    </recommendedName>
</protein>
<keyword evidence="2" id="KW-0479">Metal-binding</keyword>
<organism evidence="9 10">
    <name type="scientific">Brassica cretica</name>
    <name type="common">Mustard</name>
    <dbReference type="NCBI Taxonomy" id="69181"/>
    <lineage>
        <taxon>Eukaryota</taxon>
        <taxon>Viridiplantae</taxon>
        <taxon>Streptophyta</taxon>
        <taxon>Embryophyta</taxon>
        <taxon>Tracheophyta</taxon>
        <taxon>Spermatophyta</taxon>
        <taxon>Magnoliopsida</taxon>
        <taxon>eudicotyledons</taxon>
        <taxon>Gunneridae</taxon>
        <taxon>Pentapetalae</taxon>
        <taxon>rosids</taxon>
        <taxon>malvids</taxon>
        <taxon>Brassicales</taxon>
        <taxon>Brassicaceae</taxon>
        <taxon>Brassiceae</taxon>
        <taxon>Brassica</taxon>
    </lineage>
</organism>
<evidence type="ECO:0000313" key="10">
    <source>
        <dbReference type="Proteomes" id="UP000266723"/>
    </source>
</evidence>
<comment type="pathway">
    <text evidence="1">Protein modification; protein ubiquitination.</text>
</comment>